<organism evidence="1 2">
    <name type="scientific">Paenibacillus chibensis</name>
    <dbReference type="NCBI Taxonomy" id="59846"/>
    <lineage>
        <taxon>Bacteria</taxon>
        <taxon>Bacillati</taxon>
        <taxon>Bacillota</taxon>
        <taxon>Bacilli</taxon>
        <taxon>Bacillales</taxon>
        <taxon>Paenibacillaceae</taxon>
        <taxon>Paenibacillus</taxon>
    </lineage>
</organism>
<reference evidence="1 2" key="1">
    <citation type="submission" date="2023-03" db="EMBL/GenBank/DDBJ databases">
        <title>Bacillus Genome Sequencing.</title>
        <authorList>
            <person name="Dunlap C."/>
        </authorList>
    </citation>
    <scope>NUCLEOTIDE SEQUENCE [LARGE SCALE GENOMIC DNA]</scope>
    <source>
        <strain evidence="1 2">NRS-52</strain>
    </source>
</reference>
<evidence type="ECO:0000313" key="1">
    <source>
        <dbReference type="EMBL" id="MED5018505.1"/>
    </source>
</evidence>
<dbReference type="EMBL" id="JARTLD010000035">
    <property type="protein sequence ID" value="MED5018505.1"/>
    <property type="molecule type" value="Genomic_DNA"/>
</dbReference>
<comment type="caution">
    <text evidence="1">The sequence shown here is derived from an EMBL/GenBank/DDBJ whole genome shotgun (WGS) entry which is preliminary data.</text>
</comment>
<evidence type="ECO:0000313" key="2">
    <source>
        <dbReference type="Proteomes" id="UP001343257"/>
    </source>
</evidence>
<proteinExistence type="predicted"/>
<name>A0ABU6PUE9_9BACL</name>
<dbReference type="Proteomes" id="UP001343257">
    <property type="component" value="Unassembled WGS sequence"/>
</dbReference>
<keyword evidence="2" id="KW-1185">Reference proteome</keyword>
<sequence length="112" mass="11990">MIQIHKAVVAEVCKRKEQSGAQPKGIYLEYGLITANVGVGAISTEAKDANPALKNKKSMSEIPVWVITMKGLLPDDYVPDSGSRKGKQPLDISSTVIDAMTGKVLFGFGRGK</sequence>
<dbReference type="RefSeq" id="WP_328278823.1">
    <property type="nucleotide sequence ID" value="NZ_JARTLD010000035.1"/>
</dbReference>
<gene>
    <name evidence="1" type="ORF">P9847_14450</name>
</gene>
<protein>
    <submittedName>
        <fullName evidence="1">Uncharacterized protein</fullName>
    </submittedName>
</protein>
<accession>A0ABU6PUE9</accession>